<feature type="domain" description="Oxidoreductase-like" evidence="2">
    <location>
        <begin position="80"/>
        <end position="122"/>
    </location>
</feature>
<dbReference type="Proteomes" id="UP000186594">
    <property type="component" value="Unassembled WGS sequence"/>
</dbReference>
<accession>A0A1U7LNN2</accession>
<dbReference type="OMA" id="IENAKHQ"/>
<dbReference type="Pfam" id="PF09791">
    <property type="entry name" value="Oxidored-like"/>
    <property type="match status" value="1"/>
</dbReference>
<reference evidence="3 4" key="1">
    <citation type="submission" date="2016-04" db="EMBL/GenBank/DDBJ databases">
        <title>Evolutionary innovation and constraint leading to complex multicellularity in the Ascomycota.</title>
        <authorList>
            <person name="Cisse O."/>
            <person name="Nguyen A."/>
            <person name="Hewitt D.A."/>
            <person name="Jedd G."/>
            <person name="Stajich J.E."/>
        </authorList>
    </citation>
    <scope>NUCLEOTIDE SEQUENCE [LARGE SCALE GENOMIC DNA]</scope>
    <source>
        <strain evidence="3 4">DAH-3</strain>
    </source>
</reference>
<dbReference type="STRING" id="1198029.A0A1U7LNN2"/>
<keyword evidence="4" id="KW-1185">Reference proteome</keyword>
<proteinExistence type="predicted"/>
<dbReference type="InterPro" id="IPR019180">
    <property type="entry name" value="Oxidoreductase-like_N"/>
</dbReference>
<evidence type="ECO:0000313" key="4">
    <source>
        <dbReference type="Proteomes" id="UP000186594"/>
    </source>
</evidence>
<dbReference type="PANTHER" id="PTHR21193:SF3">
    <property type="entry name" value="OXIDOREDUCTASE-LIKE DOMAIN-CONTAINING PROTEIN 1"/>
    <property type="match status" value="1"/>
</dbReference>
<name>A0A1U7LNN2_NEOID</name>
<dbReference type="AlphaFoldDB" id="A0A1U7LNN2"/>
<dbReference type="InterPro" id="IPR039251">
    <property type="entry name" value="OXLD1"/>
</dbReference>
<feature type="compositionally biased region" description="Basic and acidic residues" evidence="1">
    <location>
        <begin position="45"/>
        <end position="56"/>
    </location>
</feature>
<feature type="region of interest" description="Disordered" evidence="1">
    <location>
        <begin position="44"/>
        <end position="67"/>
    </location>
</feature>
<organism evidence="3 4">
    <name type="scientific">Neolecta irregularis (strain DAH-3)</name>
    <dbReference type="NCBI Taxonomy" id="1198029"/>
    <lineage>
        <taxon>Eukaryota</taxon>
        <taxon>Fungi</taxon>
        <taxon>Dikarya</taxon>
        <taxon>Ascomycota</taxon>
        <taxon>Taphrinomycotina</taxon>
        <taxon>Neolectales</taxon>
        <taxon>Neolectaceae</taxon>
        <taxon>Neolecta</taxon>
    </lineage>
</organism>
<dbReference type="OrthoDB" id="10064411at2759"/>
<dbReference type="GO" id="GO:0005739">
    <property type="term" value="C:mitochondrion"/>
    <property type="evidence" value="ECO:0007669"/>
    <property type="project" value="TreeGrafter"/>
</dbReference>
<dbReference type="EMBL" id="LXFE01000917">
    <property type="protein sequence ID" value="OLL24238.1"/>
    <property type="molecule type" value="Genomic_DNA"/>
</dbReference>
<gene>
    <name evidence="3" type="ORF">NEOLI_003812</name>
</gene>
<evidence type="ECO:0000259" key="2">
    <source>
        <dbReference type="Pfam" id="PF09791"/>
    </source>
</evidence>
<comment type="caution">
    <text evidence="3">The sequence shown here is derived from an EMBL/GenBank/DDBJ whole genome shotgun (WGS) entry which is preliminary data.</text>
</comment>
<sequence>MRRVSGNVGRFGQRLVNTRSLHDRKSSTKFYDLLLEQPVLPNAHLNKDQQGDDRKIRFSSRMDTPPSVQKSKQEWIELADGIRIPAKPEPPDNCCMSGCMKCVWVLYQQEVDEWMAAIENAKHQLDALEKPDHPGTLKSRQLLSRQEDTAASIDPGIRAFVTLERSLEWKRARRLENN</sequence>
<evidence type="ECO:0000256" key="1">
    <source>
        <dbReference type="SAM" id="MobiDB-lite"/>
    </source>
</evidence>
<evidence type="ECO:0000313" key="3">
    <source>
        <dbReference type="EMBL" id="OLL24238.1"/>
    </source>
</evidence>
<dbReference type="PANTHER" id="PTHR21193">
    <property type="entry name" value="OXIDOREDUCTASE-LIKE DOMAIN-CONTAINING PROTEIN 1"/>
    <property type="match status" value="1"/>
</dbReference>
<protein>
    <submittedName>
        <fullName evidence="3">UPF0651 protein, mitochondrial</fullName>
    </submittedName>
</protein>